<name>A0A9P7KN51_9AGAR</name>
<accession>A0A9P7KN51</accession>
<feature type="compositionally biased region" description="Basic and acidic residues" evidence="2">
    <location>
        <begin position="544"/>
        <end position="553"/>
    </location>
</feature>
<feature type="compositionally biased region" description="Polar residues" evidence="2">
    <location>
        <begin position="322"/>
        <end position="336"/>
    </location>
</feature>
<feature type="compositionally biased region" description="Basic and acidic residues" evidence="2">
    <location>
        <begin position="305"/>
        <end position="319"/>
    </location>
</feature>
<evidence type="ECO:0000256" key="2">
    <source>
        <dbReference type="SAM" id="MobiDB-lite"/>
    </source>
</evidence>
<dbReference type="EMBL" id="JABCKI010000067">
    <property type="protein sequence ID" value="KAG5653206.1"/>
    <property type="molecule type" value="Genomic_DNA"/>
</dbReference>
<keyword evidence="4" id="KW-1185">Reference proteome</keyword>
<keyword evidence="1" id="KW-0175">Coiled coil</keyword>
<feature type="compositionally biased region" description="Low complexity" evidence="2">
    <location>
        <begin position="385"/>
        <end position="404"/>
    </location>
</feature>
<dbReference type="AlphaFoldDB" id="A0A9P7KN51"/>
<comment type="caution">
    <text evidence="3">The sequence shown here is derived from an EMBL/GenBank/DDBJ whole genome shotgun (WGS) entry which is preliminary data.</text>
</comment>
<feature type="compositionally biased region" description="Basic and acidic residues" evidence="2">
    <location>
        <begin position="407"/>
        <end position="421"/>
    </location>
</feature>
<feature type="compositionally biased region" description="Basic and acidic residues" evidence="2">
    <location>
        <begin position="241"/>
        <end position="251"/>
    </location>
</feature>
<feature type="region of interest" description="Disordered" evidence="2">
    <location>
        <begin position="235"/>
        <end position="647"/>
    </location>
</feature>
<gene>
    <name evidence="3" type="ORF">H0H81_001757</name>
</gene>
<organism evidence="3 4">
    <name type="scientific">Sphagnurus paluster</name>
    <dbReference type="NCBI Taxonomy" id="117069"/>
    <lineage>
        <taxon>Eukaryota</taxon>
        <taxon>Fungi</taxon>
        <taxon>Dikarya</taxon>
        <taxon>Basidiomycota</taxon>
        <taxon>Agaricomycotina</taxon>
        <taxon>Agaricomycetes</taxon>
        <taxon>Agaricomycetidae</taxon>
        <taxon>Agaricales</taxon>
        <taxon>Tricholomatineae</taxon>
        <taxon>Lyophyllaceae</taxon>
        <taxon>Sphagnurus</taxon>
    </lineage>
</organism>
<evidence type="ECO:0000313" key="3">
    <source>
        <dbReference type="EMBL" id="KAG5653206.1"/>
    </source>
</evidence>
<protein>
    <submittedName>
        <fullName evidence="3">Uncharacterized protein</fullName>
    </submittedName>
</protein>
<feature type="compositionally biased region" description="Basic and acidic residues" evidence="2">
    <location>
        <begin position="474"/>
        <end position="522"/>
    </location>
</feature>
<evidence type="ECO:0000313" key="4">
    <source>
        <dbReference type="Proteomes" id="UP000717328"/>
    </source>
</evidence>
<evidence type="ECO:0000256" key="1">
    <source>
        <dbReference type="SAM" id="Coils"/>
    </source>
</evidence>
<feature type="compositionally biased region" description="Low complexity" evidence="2">
    <location>
        <begin position="554"/>
        <end position="566"/>
    </location>
</feature>
<reference evidence="3" key="2">
    <citation type="submission" date="2021-10" db="EMBL/GenBank/DDBJ databases">
        <title>Phylogenomics reveals ancestral predisposition of the termite-cultivated fungus Termitomyces towards a domesticated lifestyle.</title>
        <authorList>
            <person name="Auxier B."/>
            <person name="Grum-Grzhimaylo A."/>
            <person name="Cardenas M.E."/>
            <person name="Lodge J.D."/>
            <person name="Laessoe T."/>
            <person name="Pedersen O."/>
            <person name="Smith M.E."/>
            <person name="Kuyper T.W."/>
            <person name="Franco-Molano E.A."/>
            <person name="Baroni T.J."/>
            <person name="Aanen D.K."/>
        </authorList>
    </citation>
    <scope>NUCLEOTIDE SEQUENCE</scope>
    <source>
        <strain evidence="3">D49</strain>
    </source>
</reference>
<feature type="compositionally biased region" description="Basic and acidic residues" evidence="2">
    <location>
        <begin position="1"/>
        <end position="10"/>
    </location>
</feature>
<proteinExistence type="predicted"/>
<sequence length="647" mass="71175">MVRLHVDHSPGDPNAHIPARVSDADSMASRYQKRIAEVANGGSSERESRELIAELTSFCSTVRHDEYPDLKASFRLFKYLFEVRFRARSQSGDYEQTINKLKEEKAELEQKVEAALSAHKDDRESALVIEMSLREHCARAHKAYEDMYNFVVAEWMKLCERMSHIRSAELRSFNQSRSRGSAATTPELWDADADLSAYHAEQMRPSGAAVTDSSTFLVSPLPQFTGTFQGTFALPESESEAESRDVFDEPRTASPVPHSPERTRSIRSGAHPTTSLSRGGSIGEPIAAAAPGRSAPIPIPAPQREAAHGSDKYGQETRRTSSHSNPPQSRTRSSGEISPNPIPVPSPSTRAPSGPARNEDTTRSSPIPVPAPSQQTYKNPILQELLTDTPSSTSSPLPVTTRSPASTRRDSRDSHNSHENRTTPTYVPMHHTLTPQDREYHPAAISSSTSPPHNGFYSDKERQPATTASAVAKAMHEKAKAEKAERERIERERQRERDHEREERPPTRPSRDSAEHYTETSDRHRRQGTPYESVSSSSQQSRHQWPDATDRSQHVSSSSASRQYATHSHDTADRSHHPVSSSTSRHHSSSRDVAPKPVSSSHTSTYGGAHRSSSGQTNRSSGGSIKGSYSGGGHSSTVPALLSATKA</sequence>
<feature type="compositionally biased region" description="Basic and acidic residues" evidence="2">
    <location>
        <begin position="567"/>
        <end position="576"/>
    </location>
</feature>
<dbReference type="OrthoDB" id="6105938at2759"/>
<dbReference type="Proteomes" id="UP000717328">
    <property type="component" value="Unassembled WGS sequence"/>
</dbReference>
<reference evidence="3" key="1">
    <citation type="submission" date="2021-02" db="EMBL/GenBank/DDBJ databases">
        <authorList>
            <person name="Nieuwenhuis M."/>
            <person name="Van De Peppel L.J.J."/>
        </authorList>
    </citation>
    <scope>NUCLEOTIDE SEQUENCE</scope>
    <source>
        <strain evidence="3">D49</strain>
    </source>
</reference>
<feature type="compositionally biased region" description="Polar residues" evidence="2">
    <location>
        <begin position="598"/>
        <end position="619"/>
    </location>
</feature>
<feature type="coiled-coil region" evidence="1">
    <location>
        <begin position="91"/>
        <end position="118"/>
    </location>
</feature>
<feature type="region of interest" description="Disordered" evidence="2">
    <location>
        <begin position="1"/>
        <end position="20"/>
    </location>
</feature>